<dbReference type="Proteomes" id="UP000653454">
    <property type="component" value="Unassembled WGS sequence"/>
</dbReference>
<name>A0A8S4G758_PLUXY</name>
<protein>
    <submittedName>
        <fullName evidence="1">(diamondback moth) hypothetical protein</fullName>
    </submittedName>
</protein>
<reference evidence="1" key="1">
    <citation type="submission" date="2020-11" db="EMBL/GenBank/DDBJ databases">
        <authorList>
            <person name="Whiteford S."/>
        </authorList>
    </citation>
    <scope>NUCLEOTIDE SEQUENCE</scope>
</reference>
<comment type="caution">
    <text evidence="1">The sequence shown here is derived from an EMBL/GenBank/DDBJ whole genome shotgun (WGS) entry which is preliminary data.</text>
</comment>
<keyword evidence="2" id="KW-1185">Reference proteome</keyword>
<dbReference type="EMBL" id="CAJHNJ030000171">
    <property type="protein sequence ID" value="CAG9136945.1"/>
    <property type="molecule type" value="Genomic_DNA"/>
</dbReference>
<evidence type="ECO:0000313" key="1">
    <source>
        <dbReference type="EMBL" id="CAG9136945.1"/>
    </source>
</evidence>
<dbReference type="AlphaFoldDB" id="A0A8S4G758"/>
<evidence type="ECO:0000313" key="2">
    <source>
        <dbReference type="Proteomes" id="UP000653454"/>
    </source>
</evidence>
<accession>A0A8S4G758</accession>
<proteinExistence type="predicted"/>
<sequence length="136" mass="15434">MELIFGTAITNAWIVYNMVKNTKVSKKVFVEHIIDALTNTIETELEITETKHKFEVGGPSISLTFQKVDTLFISFINDNTWHCGDCLIQLLCRGSYAGSPVLKPSQTCKNLWFHQPEDMQPAEGLALRAEIIRNLY</sequence>
<organism evidence="1 2">
    <name type="scientific">Plutella xylostella</name>
    <name type="common">Diamondback moth</name>
    <name type="synonym">Plutella maculipennis</name>
    <dbReference type="NCBI Taxonomy" id="51655"/>
    <lineage>
        <taxon>Eukaryota</taxon>
        <taxon>Metazoa</taxon>
        <taxon>Ecdysozoa</taxon>
        <taxon>Arthropoda</taxon>
        <taxon>Hexapoda</taxon>
        <taxon>Insecta</taxon>
        <taxon>Pterygota</taxon>
        <taxon>Neoptera</taxon>
        <taxon>Endopterygota</taxon>
        <taxon>Lepidoptera</taxon>
        <taxon>Glossata</taxon>
        <taxon>Ditrysia</taxon>
        <taxon>Yponomeutoidea</taxon>
        <taxon>Plutellidae</taxon>
        <taxon>Plutella</taxon>
    </lineage>
</organism>
<gene>
    <name evidence="1" type="ORF">PLXY2_LOCUS15203</name>
</gene>